<dbReference type="InterPro" id="IPR036390">
    <property type="entry name" value="WH_DNA-bd_sf"/>
</dbReference>
<keyword evidence="3" id="KW-0804">Transcription</keyword>
<dbReference type="InterPro" id="IPR050397">
    <property type="entry name" value="Env_Response_Regulators"/>
</dbReference>
<feature type="domain" description="HTH crp-type" evidence="4">
    <location>
        <begin position="147"/>
        <end position="213"/>
    </location>
</feature>
<dbReference type="SUPFAM" id="SSF46785">
    <property type="entry name" value="Winged helix' DNA-binding domain"/>
    <property type="match status" value="1"/>
</dbReference>
<keyword evidence="2" id="KW-0238">DNA-binding</keyword>
<gene>
    <name evidence="5" type="ORF">ACFSCW_02810</name>
</gene>
<dbReference type="PANTHER" id="PTHR24567:SF74">
    <property type="entry name" value="HTH-TYPE TRANSCRIPTIONAL REGULATOR ARCR"/>
    <property type="match status" value="1"/>
</dbReference>
<keyword evidence="1" id="KW-0805">Transcription regulation</keyword>
<organism evidence="5 6">
    <name type="scientific">Sphingomonas tabacisoli</name>
    <dbReference type="NCBI Taxonomy" id="2249466"/>
    <lineage>
        <taxon>Bacteria</taxon>
        <taxon>Pseudomonadati</taxon>
        <taxon>Pseudomonadota</taxon>
        <taxon>Alphaproteobacteria</taxon>
        <taxon>Sphingomonadales</taxon>
        <taxon>Sphingomonadaceae</taxon>
        <taxon>Sphingomonas</taxon>
    </lineage>
</organism>
<sequence>MSAPDQANVRNRLLRALAPADYDRLKAKLNHVETPKGTVVIKEDVPPPLCLFFESGLGSVLAHVPGGQTAEVGLYGFEGFAGLPILLESGHSPHRLEMQIGGTAYAIPSEVMRDALRESETLRAVMLRYLQFFMLQVAQTTVSNALHPVDERLARWLLMGHDRMPDDEVPLTHEYLSFMLAATRTTVTAALSTLADAGMVRTGRGSITILNRTGLERVAAHSYGLAEREYNRLISKTFSVGSA</sequence>
<name>A0ABW4I001_9SPHN</name>
<dbReference type="PROSITE" id="PS51063">
    <property type="entry name" value="HTH_CRP_2"/>
    <property type="match status" value="1"/>
</dbReference>
<evidence type="ECO:0000256" key="2">
    <source>
        <dbReference type="ARBA" id="ARBA00023125"/>
    </source>
</evidence>
<dbReference type="InterPro" id="IPR018490">
    <property type="entry name" value="cNMP-bd_dom_sf"/>
</dbReference>
<accession>A0ABW4I001</accession>
<proteinExistence type="predicted"/>
<dbReference type="PANTHER" id="PTHR24567">
    <property type="entry name" value="CRP FAMILY TRANSCRIPTIONAL REGULATORY PROTEIN"/>
    <property type="match status" value="1"/>
</dbReference>
<dbReference type="Gene3D" id="2.60.120.10">
    <property type="entry name" value="Jelly Rolls"/>
    <property type="match status" value="1"/>
</dbReference>
<protein>
    <submittedName>
        <fullName evidence="5">Crp/Fnr family transcriptional regulator</fullName>
    </submittedName>
</protein>
<evidence type="ECO:0000313" key="6">
    <source>
        <dbReference type="Proteomes" id="UP001597115"/>
    </source>
</evidence>
<comment type="caution">
    <text evidence="5">The sequence shown here is derived from an EMBL/GenBank/DDBJ whole genome shotgun (WGS) entry which is preliminary data.</text>
</comment>
<evidence type="ECO:0000256" key="1">
    <source>
        <dbReference type="ARBA" id="ARBA00023015"/>
    </source>
</evidence>
<dbReference type="Proteomes" id="UP001597115">
    <property type="component" value="Unassembled WGS sequence"/>
</dbReference>
<dbReference type="Gene3D" id="1.10.10.10">
    <property type="entry name" value="Winged helix-like DNA-binding domain superfamily/Winged helix DNA-binding domain"/>
    <property type="match status" value="1"/>
</dbReference>
<keyword evidence="6" id="KW-1185">Reference proteome</keyword>
<dbReference type="RefSeq" id="WP_380886672.1">
    <property type="nucleotide sequence ID" value="NZ_JBHUDY010000001.1"/>
</dbReference>
<dbReference type="EMBL" id="JBHUDY010000001">
    <property type="protein sequence ID" value="MFD1610728.1"/>
    <property type="molecule type" value="Genomic_DNA"/>
</dbReference>
<evidence type="ECO:0000256" key="3">
    <source>
        <dbReference type="ARBA" id="ARBA00023163"/>
    </source>
</evidence>
<dbReference type="InterPro" id="IPR036388">
    <property type="entry name" value="WH-like_DNA-bd_sf"/>
</dbReference>
<dbReference type="Pfam" id="PF13545">
    <property type="entry name" value="HTH_Crp_2"/>
    <property type="match status" value="1"/>
</dbReference>
<reference evidence="6" key="1">
    <citation type="journal article" date="2019" name="Int. J. Syst. Evol. Microbiol.">
        <title>The Global Catalogue of Microorganisms (GCM) 10K type strain sequencing project: providing services to taxonomists for standard genome sequencing and annotation.</title>
        <authorList>
            <consortium name="The Broad Institute Genomics Platform"/>
            <consortium name="The Broad Institute Genome Sequencing Center for Infectious Disease"/>
            <person name="Wu L."/>
            <person name="Ma J."/>
        </authorList>
    </citation>
    <scope>NUCLEOTIDE SEQUENCE [LARGE SCALE GENOMIC DNA]</scope>
    <source>
        <strain evidence="6">CGMCC 1.16275</strain>
    </source>
</reference>
<evidence type="ECO:0000259" key="4">
    <source>
        <dbReference type="PROSITE" id="PS51063"/>
    </source>
</evidence>
<dbReference type="SUPFAM" id="SSF51206">
    <property type="entry name" value="cAMP-binding domain-like"/>
    <property type="match status" value="1"/>
</dbReference>
<dbReference type="InterPro" id="IPR012318">
    <property type="entry name" value="HTH_CRP"/>
</dbReference>
<evidence type="ECO:0000313" key="5">
    <source>
        <dbReference type="EMBL" id="MFD1610728.1"/>
    </source>
</evidence>
<dbReference type="InterPro" id="IPR014710">
    <property type="entry name" value="RmlC-like_jellyroll"/>
</dbReference>